<dbReference type="InterPro" id="IPR051910">
    <property type="entry name" value="ComF/GntX_DNA_util-trans"/>
</dbReference>
<dbReference type="PANTHER" id="PTHR47505">
    <property type="entry name" value="DNA UTILIZATION PROTEIN YHGH"/>
    <property type="match status" value="1"/>
</dbReference>
<reference evidence="3 4" key="1">
    <citation type="submission" date="2018-03" db="EMBL/GenBank/DDBJ databases">
        <title>The ancient ancestry and fast evolution of plastids.</title>
        <authorList>
            <person name="Moore K.R."/>
            <person name="Magnabosco C."/>
            <person name="Momper L."/>
            <person name="Gold D.A."/>
            <person name="Bosak T."/>
            <person name="Fournier G.P."/>
        </authorList>
    </citation>
    <scope>NUCLEOTIDE SEQUENCE [LARGE SCALE GENOMIC DNA]</scope>
    <source>
        <strain evidence="3 4">CCALA 037</strain>
    </source>
</reference>
<proteinExistence type="inferred from homology"/>
<dbReference type="CDD" id="cd06223">
    <property type="entry name" value="PRTases_typeI"/>
    <property type="match status" value="1"/>
</dbReference>
<dbReference type="SUPFAM" id="SSF53271">
    <property type="entry name" value="PRTase-like"/>
    <property type="match status" value="1"/>
</dbReference>
<organism evidence="3 4">
    <name type="scientific">Chamaesiphon polymorphus CCALA 037</name>
    <dbReference type="NCBI Taxonomy" id="2107692"/>
    <lineage>
        <taxon>Bacteria</taxon>
        <taxon>Bacillati</taxon>
        <taxon>Cyanobacteriota</taxon>
        <taxon>Cyanophyceae</taxon>
        <taxon>Gomontiellales</taxon>
        <taxon>Chamaesiphonaceae</taxon>
        <taxon>Chamaesiphon</taxon>
    </lineage>
</organism>
<gene>
    <name evidence="3" type="ORF">C7B77_05160</name>
</gene>
<dbReference type="RefSeq" id="WP_106300977.1">
    <property type="nucleotide sequence ID" value="NZ_PVWO01000039.1"/>
</dbReference>
<comment type="caution">
    <text evidence="3">The sequence shown here is derived from an EMBL/GenBank/DDBJ whole genome shotgun (WGS) entry which is preliminary data.</text>
</comment>
<dbReference type="EMBL" id="PVWO01000039">
    <property type="protein sequence ID" value="PSB58349.1"/>
    <property type="molecule type" value="Genomic_DNA"/>
</dbReference>
<evidence type="ECO:0000259" key="2">
    <source>
        <dbReference type="Pfam" id="PF00156"/>
    </source>
</evidence>
<evidence type="ECO:0000313" key="4">
    <source>
        <dbReference type="Proteomes" id="UP000238937"/>
    </source>
</evidence>
<keyword evidence="4" id="KW-1185">Reference proteome</keyword>
<evidence type="ECO:0000313" key="3">
    <source>
        <dbReference type="EMBL" id="PSB58349.1"/>
    </source>
</evidence>
<evidence type="ECO:0000256" key="1">
    <source>
        <dbReference type="ARBA" id="ARBA00008007"/>
    </source>
</evidence>
<comment type="similarity">
    <text evidence="1">Belongs to the ComF/GntX family.</text>
</comment>
<accession>A0A2T1GKH8</accession>
<dbReference type="AlphaFoldDB" id="A0A2T1GKH8"/>
<dbReference type="Pfam" id="PF00156">
    <property type="entry name" value="Pribosyltran"/>
    <property type="match status" value="1"/>
</dbReference>
<dbReference type="InterPro" id="IPR029057">
    <property type="entry name" value="PRTase-like"/>
</dbReference>
<dbReference type="Proteomes" id="UP000238937">
    <property type="component" value="Unassembled WGS sequence"/>
</dbReference>
<dbReference type="OrthoDB" id="9779910at2"/>
<dbReference type="Gene3D" id="3.40.50.2020">
    <property type="match status" value="1"/>
</dbReference>
<feature type="domain" description="Phosphoribosyltransferase" evidence="2">
    <location>
        <begin position="125"/>
        <end position="223"/>
    </location>
</feature>
<name>A0A2T1GKH8_9CYAN</name>
<sequence>MSDPWLLGVASNLKERALNLFLRPNCPLCDRAALAVCCEYCQRQIYDERLERPDRYWQGDIPLFAWGKYQGAIKRSIGKFKYDGHRSIGDLYGELIARSWQQFTPPNLPTNLVVIPIPLHSEKLATRGFNQAESIARKFCQLTDAKLDVSLHRTRSTIPQFGLSKSDRQKNVTDAFALKNSTLKSGTTVLLIDDIYTTGSTVRSAATVLRSHQINVCGVAVIAIAGNGSN</sequence>
<protein>
    <submittedName>
        <fullName evidence="3">ComF family protein</fullName>
    </submittedName>
</protein>
<dbReference type="PANTHER" id="PTHR47505:SF1">
    <property type="entry name" value="DNA UTILIZATION PROTEIN YHGH"/>
    <property type="match status" value="1"/>
</dbReference>
<dbReference type="InterPro" id="IPR000836">
    <property type="entry name" value="PRTase_dom"/>
</dbReference>